<dbReference type="Proteomes" id="UP001501116">
    <property type="component" value="Unassembled WGS sequence"/>
</dbReference>
<feature type="compositionally biased region" description="Basic and acidic residues" evidence="1">
    <location>
        <begin position="489"/>
        <end position="502"/>
    </location>
</feature>
<accession>A0ABN2Q916</accession>
<feature type="compositionally biased region" description="Acidic residues" evidence="1">
    <location>
        <begin position="441"/>
        <end position="469"/>
    </location>
</feature>
<feature type="transmembrane region" description="Helical" evidence="2">
    <location>
        <begin position="206"/>
        <end position="228"/>
    </location>
</feature>
<feature type="transmembrane region" description="Helical" evidence="2">
    <location>
        <begin position="91"/>
        <end position="112"/>
    </location>
</feature>
<keyword evidence="2" id="KW-0472">Membrane</keyword>
<keyword evidence="2" id="KW-1133">Transmembrane helix</keyword>
<feature type="transmembrane region" description="Helical" evidence="2">
    <location>
        <begin position="66"/>
        <end position="85"/>
    </location>
</feature>
<reference evidence="3 4" key="1">
    <citation type="journal article" date="2019" name="Int. J. Syst. Evol. Microbiol.">
        <title>The Global Catalogue of Microorganisms (GCM) 10K type strain sequencing project: providing services to taxonomists for standard genome sequencing and annotation.</title>
        <authorList>
            <consortium name="The Broad Institute Genomics Platform"/>
            <consortium name="The Broad Institute Genome Sequencing Center for Infectious Disease"/>
            <person name="Wu L."/>
            <person name="Ma J."/>
        </authorList>
    </citation>
    <scope>NUCLEOTIDE SEQUENCE [LARGE SCALE GENOMIC DNA]</scope>
    <source>
        <strain evidence="3 4">JCM 14545</strain>
    </source>
</reference>
<protein>
    <submittedName>
        <fullName evidence="3">DUF6350 family protein</fullName>
    </submittedName>
</protein>
<dbReference type="Pfam" id="PF19877">
    <property type="entry name" value="DUF6350"/>
    <property type="match status" value="1"/>
</dbReference>
<feature type="transmembrane region" description="Helical" evidence="2">
    <location>
        <begin position="370"/>
        <end position="394"/>
    </location>
</feature>
<sequence length="502" mass="50526">MVLIMLLATSERQEGDELPPEPGDGDALTGAARTRAVLAAALSPLVTGYLVVAALLALVTAIASQAQFSTTGVLFAAAPAWLAAYQVPVEIAGQQLGVLPLLATIGVCLLVARAAGNAAQRLGYREPGRAVPLVAVIAGAHAVAGTVVAVVVTSPQLDVEPLPAFGAPALLSALSAVAGVAPRCGARRVLHAYLDPIAIRGLRAGALGLAGLVLCGAVVFTVSSLLSFSTMRELFAAGGPGFGSGAGMTLLSLGYLPNAVVGGLGFAAGPGFSIGGATVSAFGYTGGPVPALPLLAGVPESQAGWWPVFLLLPLAVGALVGWTLRAIDPDPVVRLRTVAVAGALVGFGCVLLCTFAGGRLGGGAFDPVSMSAVTVSLAAFCWIVIPGGFVAWLAGPSAPEPAAEEPAAEEAVAAVPAEEPVEAPAEEAVEESFDEAHEEPFAESEDTWDDLEDLEAGMAEEEEEPEPAETGEGAGDHSEPEPEAATAEHGQDRADPEVEPEK</sequence>
<feature type="compositionally biased region" description="Acidic residues" evidence="1">
    <location>
        <begin position="419"/>
        <end position="433"/>
    </location>
</feature>
<keyword evidence="2" id="KW-0812">Transmembrane</keyword>
<evidence type="ECO:0000256" key="2">
    <source>
        <dbReference type="SAM" id="Phobius"/>
    </source>
</evidence>
<organism evidence="3 4">
    <name type="scientific">Amycolatopsis minnesotensis</name>
    <dbReference type="NCBI Taxonomy" id="337894"/>
    <lineage>
        <taxon>Bacteria</taxon>
        <taxon>Bacillati</taxon>
        <taxon>Actinomycetota</taxon>
        <taxon>Actinomycetes</taxon>
        <taxon>Pseudonocardiales</taxon>
        <taxon>Pseudonocardiaceae</taxon>
        <taxon>Amycolatopsis</taxon>
    </lineage>
</organism>
<feature type="transmembrane region" description="Helical" evidence="2">
    <location>
        <begin position="337"/>
        <end position="358"/>
    </location>
</feature>
<proteinExistence type="predicted"/>
<evidence type="ECO:0000313" key="3">
    <source>
        <dbReference type="EMBL" id="GAA1947296.1"/>
    </source>
</evidence>
<feature type="transmembrane region" description="Helical" evidence="2">
    <location>
        <begin position="133"/>
        <end position="152"/>
    </location>
</feature>
<name>A0ABN2Q916_9PSEU</name>
<evidence type="ECO:0000313" key="4">
    <source>
        <dbReference type="Proteomes" id="UP001501116"/>
    </source>
</evidence>
<keyword evidence="4" id="KW-1185">Reference proteome</keyword>
<feature type="transmembrane region" description="Helical" evidence="2">
    <location>
        <begin position="304"/>
        <end position="325"/>
    </location>
</feature>
<feature type="transmembrane region" description="Helical" evidence="2">
    <location>
        <begin position="164"/>
        <end position="185"/>
    </location>
</feature>
<comment type="caution">
    <text evidence="3">The sequence shown here is derived from an EMBL/GenBank/DDBJ whole genome shotgun (WGS) entry which is preliminary data.</text>
</comment>
<evidence type="ECO:0000256" key="1">
    <source>
        <dbReference type="SAM" id="MobiDB-lite"/>
    </source>
</evidence>
<feature type="region of interest" description="Disordered" evidence="1">
    <location>
        <begin position="398"/>
        <end position="502"/>
    </location>
</feature>
<feature type="transmembrane region" description="Helical" evidence="2">
    <location>
        <begin position="234"/>
        <end position="256"/>
    </location>
</feature>
<dbReference type="EMBL" id="BAAANN010000004">
    <property type="protein sequence ID" value="GAA1947296.1"/>
    <property type="molecule type" value="Genomic_DNA"/>
</dbReference>
<feature type="transmembrane region" description="Helical" evidence="2">
    <location>
        <begin position="36"/>
        <end position="59"/>
    </location>
</feature>
<dbReference type="InterPro" id="IPR045931">
    <property type="entry name" value="DUF6350"/>
</dbReference>
<feature type="transmembrane region" description="Helical" evidence="2">
    <location>
        <begin position="263"/>
        <end position="284"/>
    </location>
</feature>
<feature type="compositionally biased region" description="Low complexity" evidence="1">
    <location>
        <begin position="409"/>
        <end position="418"/>
    </location>
</feature>
<gene>
    <name evidence="3" type="ORF">GCM10009754_14280</name>
</gene>